<sequence>MKNILLPTDFSDNAWNAAKYAIEIFREEECTFYLLNTYTPQMYRATYLDGAPMERGLNDLAAKNALSELERIKNKIKKELPNKNHRLESITSCDILIDKIKSIVVEKKIDLIVTGTKGATNAIEIFMGSNTVNMIKSVTSCPVLAIPEDFGFITPSEIAFATDFNHFYSKNELEPLIEMAKLFKATIRIVYIEKTQKELSEQQQFNLNMLQKYLGEIPSTVYQIPEKDSVSETLKNFTKELDIYLLAMLYYKHSFIERLTREPIVKRIGFHTQIPFLVIPEIGMSDAFTKEKKKETPKLA</sequence>
<accession>A0ABW5N1L0</accession>
<comment type="similarity">
    <text evidence="1">Belongs to the universal stress protein A family.</text>
</comment>
<dbReference type="PANTHER" id="PTHR46268">
    <property type="entry name" value="STRESS RESPONSE PROTEIN NHAX"/>
    <property type="match status" value="1"/>
</dbReference>
<evidence type="ECO:0000313" key="3">
    <source>
        <dbReference type="EMBL" id="MFD2589505.1"/>
    </source>
</evidence>
<dbReference type="Gene3D" id="3.40.50.620">
    <property type="entry name" value="HUPs"/>
    <property type="match status" value="2"/>
</dbReference>
<gene>
    <name evidence="3" type="ORF">ACFSTE_01590</name>
</gene>
<feature type="domain" description="UspA" evidence="2">
    <location>
        <begin position="1"/>
        <end position="147"/>
    </location>
</feature>
<dbReference type="Proteomes" id="UP001597459">
    <property type="component" value="Unassembled WGS sequence"/>
</dbReference>
<dbReference type="Pfam" id="PF00582">
    <property type="entry name" value="Usp"/>
    <property type="match status" value="1"/>
</dbReference>
<dbReference type="InterPro" id="IPR014729">
    <property type="entry name" value="Rossmann-like_a/b/a_fold"/>
</dbReference>
<name>A0ABW5N1L0_9FLAO</name>
<dbReference type="SUPFAM" id="SSF52402">
    <property type="entry name" value="Adenine nucleotide alpha hydrolases-like"/>
    <property type="match status" value="2"/>
</dbReference>
<evidence type="ECO:0000256" key="1">
    <source>
        <dbReference type="ARBA" id="ARBA00008791"/>
    </source>
</evidence>
<evidence type="ECO:0000313" key="4">
    <source>
        <dbReference type="Proteomes" id="UP001597459"/>
    </source>
</evidence>
<dbReference type="RefSeq" id="WP_176027883.1">
    <property type="nucleotide sequence ID" value="NZ_JBHSJV010000001.1"/>
</dbReference>
<protein>
    <submittedName>
        <fullName evidence="3">Universal stress protein</fullName>
    </submittedName>
</protein>
<dbReference type="EMBL" id="JBHULX010000001">
    <property type="protein sequence ID" value="MFD2589505.1"/>
    <property type="molecule type" value="Genomic_DNA"/>
</dbReference>
<proteinExistence type="inferred from homology"/>
<dbReference type="InterPro" id="IPR006016">
    <property type="entry name" value="UspA"/>
</dbReference>
<keyword evidence="4" id="KW-1185">Reference proteome</keyword>
<dbReference type="CDD" id="cd00293">
    <property type="entry name" value="USP-like"/>
    <property type="match status" value="1"/>
</dbReference>
<organism evidence="3 4">
    <name type="scientific">Aquimarina hainanensis</name>
    <dbReference type="NCBI Taxonomy" id="1578017"/>
    <lineage>
        <taxon>Bacteria</taxon>
        <taxon>Pseudomonadati</taxon>
        <taxon>Bacteroidota</taxon>
        <taxon>Flavobacteriia</taxon>
        <taxon>Flavobacteriales</taxon>
        <taxon>Flavobacteriaceae</taxon>
        <taxon>Aquimarina</taxon>
    </lineage>
</organism>
<comment type="caution">
    <text evidence="3">The sequence shown here is derived from an EMBL/GenBank/DDBJ whole genome shotgun (WGS) entry which is preliminary data.</text>
</comment>
<evidence type="ECO:0000259" key="2">
    <source>
        <dbReference type="Pfam" id="PF00582"/>
    </source>
</evidence>
<reference evidence="4" key="1">
    <citation type="journal article" date="2019" name="Int. J. Syst. Evol. Microbiol.">
        <title>The Global Catalogue of Microorganisms (GCM) 10K type strain sequencing project: providing services to taxonomists for standard genome sequencing and annotation.</title>
        <authorList>
            <consortium name="The Broad Institute Genomics Platform"/>
            <consortium name="The Broad Institute Genome Sequencing Center for Infectious Disease"/>
            <person name="Wu L."/>
            <person name="Ma J."/>
        </authorList>
    </citation>
    <scope>NUCLEOTIDE SEQUENCE [LARGE SCALE GENOMIC DNA]</scope>
    <source>
        <strain evidence="4">KCTC 42423</strain>
    </source>
</reference>
<dbReference type="PANTHER" id="PTHR46268:SF6">
    <property type="entry name" value="UNIVERSAL STRESS PROTEIN UP12"/>
    <property type="match status" value="1"/>
</dbReference>